<dbReference type="HOGENOM" id="CLU_046006_6_1_6"/>
<dbReference type="PROSITE" id="PS51819">
    <property type="entry name" value="VOC"/>
    <property type="match status" value="1"/>
</dbReference>
<dbReference type="SUPFAM" id="SSF54593">
    <property type="entry name" value="Glyoxalase/Bleomycin resistance protein/Dihydroxybiphenyl dioxygenase"/>
    <property type="match status" value="1"/>
</dbReference>
<dbReference type="Proteomes" id="UP000002675">
    <property type="component" value="Chromosome I"/>
</dbReference>
<dbReference type="InterPro" id="IPR029068">
    <property type="entry name" value="Glyas_Bleomycin-R_OHBP_Dase"/>
</dbReference>
<dbReference type="PANTHER" id="PTHR35006:SF4">
    <property type="entry name" value="BLR7706 PROTEIN"/>
    <property type="match status" value="1"/>
</dbReference>
<dbReference type="GO" id="GO:0016829">
    <property type="term" value="F:lyase activity"/>
    <property type="evidence" value="ECO:0007669"/>
    <property type="project" value="UniProtKB-KW"/>
</dbReference>
<evidence type="ECO:0000259" key="1">
    <source>
        <dbReference type="PROSITE" id="PS51819"/>
    </source>
</evidence>
<dbReference type="InterPro" id="IPR004360">
    <property type="entry name" value="Glyas_Fos-R_dOase_dom"/>
</dbReference>
<dbReference type="PANTHER" id="PTHR35006">
    <property type="entry name" value="GLYOXALASE FAMILY PROTEIN (AFU_ORTHOLOGUE AFUA_5G14830)"/>
    <property type="match status" value="1"/>
</dbReference>
<dbReference type="CDD" id="cd07262">
    <property type="entry name" value="VOC_like"/>
    <property type="match status" value="1"/>
</dbReference>
<accession>Q7MK72</accession>
<dbReference type="Pfam" id="PF00903">
    <property type="entry name" value="Glyoxalase"/>
    <property type="match status" value="1"/>
</dbReference>
<sequence>MSFSGESGLRKVGLGGIHPLTRRYMLSKSVSKREFKMILNHVSVGVSNVPSAVVFYDSVLSALSIKRAHYIENVAAAYGENFEFWVGCPCENAASSGNGTHIAFNAPNKEAVDQFYATALELGGECAGKPGLRPEYGETYYAAFVRDVDGNKIEAVFM</sequence>
<dbReference type="eggNOG" id="COG0346">
    <property type="taxonomic scope" value="Bacteria"/>
</dbReference>
<evidence type="ECO:0000313" key="3">
    <source>
        <dbReference type="Proteomes" id="UP000002675"/>
    </source>
</evidence>
<dbReference type="AlphaFoldDB" id="Q7MK72"/>
<reference evidence="2 3" key="1">
    <citation type="journal article" date="2003" name="Genome Res.">
        <title>Comparative genome analysis of Vibrio vulnificus, a marine pathogen.</title>
        <authorList>
            <person name="Chen C.Y."/>
            <person name="Wu K.M."/>
            <person name="Chang Y.C."/>
            <person name="Chang C.H."/>
            <person name="Tsai H.C."/>
            <person name="Liao T.L."/>
            <person name="Liu Y.M."/>
            <person name="Chen H.J."/>
            <person name="Shen A.B."/>
            <person name="Li J.C."/>
            <person name="Su T.L."/>
            <person name="Shao C.P."/>
            <person name="Lee C.T."/>
            <person name="Hor L.I."/>
            <person name="Tsai S.F."/>
        </authorList>
    </citation>
    <scope>NUCLEOTIDE SEQUENCE [LARGE SCALE GENOMIC DNA]</scope>
    <source>
        <strain evidence="2 3">YJ016</strain>
    </source>
</reference>
<evidence type="ECO:0000313" key="2">
    <source>
        <dbReference type="EMBL" id="BAC94701.1"/>
    </source>
</evidence>
<keyword evidence="2" id="KW-0456">Lyase</keyword>
<dbReference type="InterPro" id="IPR037523">
    <property type="entry name" value="VOC_core"/>
</dbReference>
<protein>
    <submittedName>
        <fullName evidence="2">Lactoylglutathione lyase</fullName>
    </submittedName>
</protein>
<name>Q7MK72_VIBVY</name>
<dbReference type="EMBL" id="BA000037">
    <property type="protein sequence ID" value="BAC94701.1"/>
    <property type="molecule type" value="Genomic_DNA"/>
</dbReference>
<dbReference type="STRING" id="672.VV93_v1c16950"/>
<dbReference type="KEGG" id="vvy:VV1937"/>
<dbReference type="Gene3D" id="3.10.180.10">
    <property type="entry name" value="2,3-Dihydroxybiphenyl 1,2-Dioxygenase, domain 1"/>
    <property type="match status" value="1"/>
</dbReference>
<gene>
    <name evidence="2" type="ordered locus">VV1937</name>
</gene>
<organism evidence="2 3">
    <name type="scientific">Vibrio vulnificus (strain YJ016)</name>
    <dbReference type="NCBI Taxonomy" id="196600"/>
    <lineage>
        <taxon>Bacteria</taxon>
        <taxon>Pseudomonadati</taxon>
        <taxon>Pseudomonadota</taxon>
        <taxon>Gammaproteobacteria</taxon>
        <taxon>Vibrionales</taxon>
        <taxon>Vibrionaceae</taxon>
        <taxon>Vibrio</taxon>
    </lineage>
</organism>
<feature type="domain" description="VOC" evidence="1">
    <location>
        <begin position="38"/>
        <end position="158"/>
    </location>
</feature>
<proteinExistence type="predicted"/>